<accession>A0A1H4S429</accession>
<evidence type="ECO:0008006" key="5">
    <source>
        <dbReference type="Google" id="ProtNLM"/>
    </source>
</evidence>
<name>A0A1H4S429_9BRAD</name>
<feature type="transmembrane region" description="Helical" evidence="2">
    <location>
        <begin position="12"/>
        <end position="31"/>
    </location>
</feature>
<dbReference type="AlphaFoldDB" id="A0A1H4S429"/>
<proteinExistence type="predicted"/>
<dbReference type="PANTHER" id="PTHR38592:SF3">
    <property type="entry name" value="BLL4819 PROTEIN"/>
    <property type="match status" value="1"/>
</dbReference>
<protein>
    <recommendedName>
        <fullName evidence="5">OpgC protein</fullName>
    </recommendedName>
</protein>
<feature type="transmembrane region" description="Helical" evidence="2">
    <location>
        <begin position="43"/>
        <end position="64"/>
    </location>
</feature>
<keyword evidence="2" id="KW-0812">Transmembrane</keyword>
<keyword evidence="2" id="KW-1133">Transmembrane helix</keyword>
<feature type="transmembrane region" description="Helical" evidence="2">
    <location>
        <begin position="343"/>
        <end position="364"/>
    </location>
</feature>
<feature type="transmembrane region" description="Helical" evidence="2">
    <location>
        <begin position="318"/>
        <end position="337"/>
    </location>
</feature>
<feature type="transmembrane region" description="Helical" evidence="2">
    <location>
        <begin position="146"/>
        <end position="162"/>
    </location>
</feature>
<feature type="transmembrane region" description="Helical" evidence="2">
    <location>
        <begin position="197"/>
        <end position="216"/>
    </location>
</feature>
<dbReference type="InterPro" id="IPR014550">
    <property type="entry name" value="UCP028704_OpgC"/>
</dbReference>
<reference evidence="3 4" key="1">
    <citation type="submission" date="2016-10" db="EMBL/GenBank/DDBJ databases">
        <authorList>
            <person name="de Groot N.N."/>
        </authorList>
    </citation>
    <scope>NUCLEOTIDE SEQUENCE [LARGE SCALE GENOMIC DNA]</scope>
    <source>
        <strain evidence="3 4">GAS522</strain>
    </source>
</reference>
<feature type="compositionally biased region" description="Low complexity" evidence="1">
    <location>
        <begin position="404"/>
        <end position="417"/>
    </location>
</feature>
<feature type="transmembrane region" description="Helical" evidence="2">
    <location>
        <begin position="236"/>
        <end position="258"/>
    </location>
</feature>
<feature type="region of interest" description="Disordered" evidence="1">
    <location>
        <begin position="371"/>
        <end position="426"/>
    </location>
</feature>
<sequence>MKAEIAARDGDLRLCLLLGIAAWFLFLDHVPHNAVGLLTLRNFGFSGATDLFVFVGGYTAAILYGKMMLERGLIVTATRIFKRLWQLYAAYVVLFVIYIDLIGYVARKSAAPEIIGEFNVTGIVDHTIRTLIYGLLLQAKPLNLDVLQVFIVLMAFFPFVLFGMMRGPNLTLAGSIGLYVVARHLDWNLSAYPDGRWYFNPFCWQLLFVLGTWLALSGARTMRAIQALQNLSILRVAALLYLLFALTVTLAGKFPQLAAMIPEPLLDTFLPNDKENIAPYRVLHFLALAFLVSHLVPRDWRGFQWPALQPLMKCGEEWLPVFCAGVFLSFAGHLVLITGPDSLAMQVLVSIAGIASMTSVAYYVSWSRRQDQKPTPARNPDEAATLVPTAHTQYEHGSTGWPDRSSQTSSRQPSCSTDLPATMPRI</sequence>
<evidence type="ECO:0000313" key="3">
    <source>
        <dbReference type="EMBL" id="SEC38965.1"/>
    </source>
</evidence>
<organism evidence="3 4">
    <name type="scientific">Bradyrhizobium lablabi</name>
    <dbReference type="NCBI Taxonomy" id="722472"/>
    <lineage>
        <taxon>Bacteria</taxon>
        <taxon>Pseudomonadati</taxon>
        <taxon>Pseudomonadota</taxon>
        <taxon>Alphaproteobacteria</taxon>
        <taxon>Hyphomicrobiales</taxon>
        <taxon>Nitrobacteraceae</taxon>
        <taxon>Bradyrhizobium</taxon>
    </lineage>
</organism>
<gene>
    <name evidence="3" type="ORF">SAMN05444171_1291</name>
</gene>
<evidence type="ECO:0000313" key="4">
    <source>
        <dbReference type="Proteomes" id="UP000183208"/>
    </source>
</evidence>
<feature type="transmembrane region" description="Helical" evidence="2">
    <location>
        <begin position="169"/>
        <end position="185"/>
    </location>
</feature>
<evidence type="ECO:0000256" key="2">
    <source>
        <dbReference type="SAM" id="Phobius"/>
    </source>
</evidence>
<dbReference type="PIRSF" id="PIRSF028704">
    <property type="entry name" value="UPC028704"/>
    <property type="match status" value="1"/>
</dbReference>
<dbReference type="Proteomes" id="UP000183208">
    <property type="component" value="Unassembled WGS sequence"/>
</dbReference>
<dbReference type="Pfam" id="PF10129">
    <property type="entry name" value="OpgC_C"/>
    <property type="match status" value="1"/>
</dbReference>
<evidence type="ECO:0000256" key="1">
    <source>
        <dbReference type="SAM" id="MobiDB-lite"/>
    </source>
</evidence>
<feature type="transmembrane region" description="Helical" evidence="2">
    <location>
        <begin position="85"/>
        <end position="106"/>
    </location>
</feature>
<keyword evidence="2" id="KW-0472">Membrane</keyword>
<dbReference type="EMBL" id="FNTI01000001">
    <property type="protein sequence ID" value="SEC38965.1"/>
    <property type="molecule type" value="Genomic_DNA"/>
</dbReference>
<dbReference type="PANTHER" id="PTHR38592">
    <property type="entry name" value="BLL4819 PROTEIN"/>
    <property type="match status" value="1"/>
</dbReference>
<feature type="transmembrane region" description="Helical" evidence="2">
    <location>
        <begin position="278"/>
        <end position="297"/>
    </location>
</feature>